<name>A0A1S1HNF5_9SPHN</name>
<evidence type="ECO:0000256" key="2">
    <source>
        <dbReference type="ARBA" id="ARBA00022679"/>
    </source>
</evidence>
<dbReference type="PANTHER" id="PTHR43861:SF1">
    <property type="entry name" value="TRANS-ACONITATE 2-METHYLTRANSFERASE"/>
    <property type="match status" value="1"/>
</dbReference>
<gene>
    <name evidence="4" type="primary">bioC_2</name>
    <name evidence="4" type="ORF">BHE75_03975</name>
</gene>
<comment type="caution">
    <text evidence="4">The sequence shown here is derived from an EMBL/GenBank/DDBJ whole genome shotgun (WGS) entry which is preliminary data.</text>
</comment>
<evidence type="ECO:0000259" key="3">
    <source>
        <dbReference type="Pfam" id="PF13649"/>
    </source>
</evidence>
<protein>
    <submittedName>
        <fullName evidence="4">Malonyl-[acyl-carrier protein] O-methyltransferase</fullName>
        <ecNumber evidence="4">2.1.1.197</ecNumber>
    </submittedName>
</protein>
<evidence type="ECO:0000256" key="1">
    <source>
        <dbReference type="ARBA" id="ARBA00022603"/>
    </source>
</evidence>
<keyword evidence="1 4" id="KW-0489">Methyltransferase</keyword>
<dbReference type="RefSeq" id="WP_070934934.1">
    <property type="nucleotide sequence ID" value="NZ_MIPT01000001.1"/>
</dbReference>
<dbReference type="GO" id="GO:0032259">
    <property type="term" value="P:methylation"/>
    <property type="evidence" value="ECO:0007669"/>
    <property type="project" value="UniProtKB-KW"/>
</dbReference>
<accession>A0A1S1HNF5</accession>
<dbReference type="PANTHER" id="PTHR43861">
    <property type="entry name" value="TRANS-ACONITATE 2-METHYLTRANSFERASE-RELATED"/>
    <property type="match status" value="1"/>
</dbReference>
<sequence length="245" mass="26036">MNAHVAHAFGQARDYDAAARVQAHAARRLAERIGALPLPRRPRVLEIGCGTGLLSEALIRRIGLGDWLLTDIAPAMLDRCAERIGPRLDVGFALVDGERPEVEGDFDLICSSFAFQWFADLPGAIGRLKALLRPGGRLAFATMAAGSLAEWDAAHRAATGEAPAMGDYPAPEALTALGATVESEYFVDRHADARAFLAGLRAIGAHRPRVPRPPVPAPALRRAMAAFEAEGAGATYHIAYGTLNA</sequence>
<keyword evidence="5" id="KW-1185">Reference proteome</keyword>
<dbReference type="Gene3D" id="3.40.50.150">
    <property type="entry name" value="Vaccinia Virus protein VP39"/>
    <property type="match status" value="1"/>
</dbReference>
<dbReference type="SUPFAM" id="SSF53335">
    <property type="entry name" value="S-adenosyl-L-methionine-dependent methyltransferases"/>
    <property type="match status" value="1"/>
</dbReference>
<dbReference type="CDD" id="cd02440">
    <property type="entry name" value="AdoMet_MTases"/>
    <property type="match status" value="1"/>
</dbReference>
<proteinExistence type="predicted"/>
<dbReference type="AlphaFoldDB" id="A0A1S1HNF5"/>
<dbReference type="Proteomes" id="UP000179467">
    <property type="component" value="Unassembled WGS sequence"/>
</dbReference>
<dbReference type="Pfam" id="PF13649">
    <property type="entry name" value="Methyltransf_25"/>
    <property type="match status" value="1"/>
</dbReference>
<reference evidence="4 5" key="1">
    <citation type="submission" date="2016-09" db="EMBL/GenBank/DDBJ databases">
        <title>Metabolic pathway, cell adaptation mechanisms and a novel monoxygenase revealed through proteogenomic-transcription analysis of a Sphingomonas haloaromaticamans strain degrading the fungicide ortho-phenylphenol.</title>
        <authorList>
            <person name="Perruchon C."/>
            <person name="Papadopoulou E.S."/>
            <person name="Rousidou C."/>
            <person name="Vasileiadis S."/>
            <person name="Tanou G."/>
            <person name="Amoutzias G."/>
            <person name="Molassiotis A."/>
            <person name="Karpouzas D.G."/>
        </authorList>
    </citation>
    <scope>NUCLEOTIDE SEQUENCE [LARGE SCALE GENOMIC DNA]</scope>
    <source>
        <strain evidence="4 5">P3</strain>
    </source>
</reference>
<evidence type="ECO:0000313" key="4">
    <source>
        <dbReference type="EMBL" id="OHT21960.1"/>
    </source>
</evidence>
<dbReference type="InterPro" id="IPR029063">
    <property type="entry name" value="SAM-dependent_MTases_sf"/>
</dbReference>
<dbReference type="EC" id="2.1.1.197" evidence="4"/>
<dbReference type="OrthoDB" id="9802097at2"/>
<dbReference type="InterPro" id="IPR041698">
    <property type="entry name" value="Methyltransf_25"/>
</dbReference>
<organism evidence="4 5">
    <name type="scientific">Edaphosphingomonas haloaromaticamans</name>
    <dbReference type="NCBI Taxonomy" id="653954"/>
    <lineage>
        <taxon>Bacteria</taxon>
        <taxon>Pseudomonadati</taxon>
        <taxon>Pseudomonadota</taxon>
        <taxon>Alphaproteobacteria</taxon>
        <taxon>Sphingomonadales</taxon>
        <taxon>Rhizorhabdaceae</taxon>
        <taxon>Edaphosphingomonas</taxon>
    </lineage>
</organism>
<keyword evidence="2 4" id="KW-0808">Transferase</keyword>
<dbReference type="GO" id="GO:0102130">
    <property type="term" value="F:malonyl-CoA methyltransferase activity"/>
    <property type="evidence" value="ECO:0007669"/>
    <property type="project" value="UniProtKB-EC"/>
</dbReference>
<feature type="domain" description="Methyltransferase" evidence="3">
    <location>
        <begin position="44"/>
        <end position="136"/>
    </location>
</feature>
<evidence type="ECO:0000313" key="5">
    <source>
        <dbReference type="Proteomes" id="UP000179467"/>
    </source>
</evidence>
<dbReference type="EMBL" id="MIPT01000001">
    <property type="protein sequence ID" value="OHT21960.1"/>
    <property type="molecule type" value="Genomic_DNA"/>
</dbReference>